<reference evidence="2 3" key="1">
    <citation type="submission" date="2019-03" db="EMBL/GenBank/DDBJ databases">
        <title>Genomic Encyclopedia of Type Strains, Phase IV (KMG-IV): sequencing the most valuable type-strain genomes for metagenomic binning, comparative biology and taxonomic classification.</title>
        <authorList>
            <person name="Goeker M."/>
        </authorList>
    </citation>
    <scope>NUCLEOTIDE SEQUENCE [LARGE SCALE GENOMIC DNA]</scope>
    <source>
        <strain evidence="2 3">DSM 7445</strain>
    </source>
</reference>
<keyword evidence="1" id="KW-0812">Transmembrane</keyword>
<keyword evidence="3" id="KW-1185">Reference proteome</keyword>
<protein>
    <submittedName>
        <fullName evidence="2">Uncharacterized protein</fullName>
    </submittedName>
</protein>
<sequence>MRAKARLHDRLFGLACDLLLPISTYCKVCNILRGIALGFLLGTGFACLAIAPFIHRWWGC</sequence>
<name>A0A4R3HZ47_PAULE</name>
<keyword evidence="1" id="KW-1133">Transmembrane helix</keyword>
<evidence type="ECO:0000256" key="1">
    <source>
        <dbReference type="SAM" id="Phobius"/>
    </source>
</evidence>
<dbReference type="Proteomes" id="UP000295382">
    <property type="component" value="Unassembled WGS sequence"/>
</dbReference>
<gene>
    <name evidence="2" type="ORF">EDC30_102251</name>
</gene>
<proteinExistence type="predicted"/>
<evidence type="ECO:0000313" key="2">
    <source>
        <dbReference type="EMBL" id="TCS38512.1"/>
    </source>
</evidence>
<dbReference type="AlphaFoldDB" id="A0A4R3HZ47"/>
<feature type="transmembrane region" description="Helical" evidence="1">
    <location>
        <begin position="36"/>
        <end position="54"/>
    </location>
</feature>
<accession>A0A4R3HZ47</accession>
<dbReference type="EMBL" id="SLZQ01000002">
    <property type="protein sequence ID" value="TCS38512.1"/>
    <property type="molecule type" value="Genomic_DNA"/>
</dbReference>
<evidence type="ECO:0000313" key="3">
    <source>
        <dbReference type="Proteomes" id="UP000295382"/>
    </source>
</evidence>
<organism evidence="2 3">
    <name type="scientific">Paucimonas lemoignei</name>
    <name type="common">Pseudomonas lemoignei</name>
    <dbReference type="NCBI Taxonomy" id="29443"/>
    <lineage>
        <taxon>Bacteria</taxon>
        <taxon>Pseudomonadati</taxon>
        <taxon>Pseudomonadota</taxon>
        <taxon>Betaproteobacteria</taxon>
        <taxon>Burkholderiales</taxon>
        <taxon>Burkholderiaceae</taxon>
        <taxon>Paucimonas</taxon>
    </lineage>
</organism>
<keyword evidence="1" id="KW-0472">Membrane</keyword>
<comment type="caution">
    <text evidence="2">The sequence shown here is derived from an EMBL/GenBank/DDBJ whole genome shotgun (WGS) entry which is preliminary data.</text>
</comment>